<dbReference type="Gene3D" id="3.20.80.10">
    <property type="entry name" value="Regulatory factor, effector binding domain"/>
    <property type="match status" value="1"/>
</dbReference>
<dbReference type="Proteomes" id="UP001501791">
    <property type="component" value="Unassembled WGS sequence"/>
</dbReference>
<proteinExistence type="predicted"/>
<keyword evidence="2" id="KW-1185">Reference proteome</keyword>
<comment type="caution">
    <text evidence="1">The sequence shown here is derived from an EMBL/GenBank/DDBJ whole genome shotgun (WGS) entry which is preliminary data.</text>
</comment>
<name>A0ABN2BZ05_9MICO</name>
<evidence type="ECO:0000313" key="2">
    <source>
        <dbReference type="Proteomes" id="UP001501791"/>
    </source>
</evidence>
<organism evidence="1 2">
    <name type="scientific">Brevibacterium picturae</name>
    <dbReference type="NCBI Taxonomy" id="260553"/>
    <lineage>
        <taxon>Bacteria</taxon>
        <taxon>Bacillati</taxon>
        <taxon>Actinomycetota</taxon>
        <taxon>Actinomycetes</taxon>
        <taxon>Micrococcales</taxon>
        <taxon>Brevibacteriaceae</taxon>
        <taxon>Brevibacterium</taxon>
    </lineage>
</organism>
<protein>
    <submittedName>
        <fullName evidence="1">Uncharacterized protein</fullName>
    </submittedName>
</protein>
<dbReference type="InterPro" id="IPR011256">
    <property type="entry name" value="Reg_factor_effector_dom_sf"/>
</dbReference>
<sequence>MKALTSCQGQLLIRIGVASWTRDITPAGAEWDMDTIDFKTTLPSYRARHRVFDAIDVPPLQYLMIDGHGDPNSSPDFTSAIETLYPLAYAMKIFSNNELGRDYVVPPLHAVMPNISAEQPTSDRLRRARCLRPEHCSARGHRSVPHLALRCLRPR</sequence>
<gene>
    <name evidence="1" type="ORF">GCM10009691_23830</name>
</gene>
<accession>A0ABN2BZ05</accession>
<reference evidence="1 2" key="1">
    <citation type="journal article" date="2019" name="Int. J. Syst. Evol. Microbiol.">
        <title>The Global Catalogue of Microorganisms (GCM) 10K type strain sequencing project: providing services to taxonomists for standard genome sequencing and annotation.</title>
        <authorList>
            <consortium name="The Broad Institute Genomics Platform"/>
            <consortium name="The Broad Institute Genome Sequencing Center for Infectious Disease"/>
            <person name="Wu L."/>
            <person name="Ma J."/>
        </authorList>
    </citation>
    <scope>NUCLEOTIDE SEQUENCE [LARGE SCALE GENOMIC DNA]</scope>
    <source>
        <strain evidence="1 2">JCM 13319</strain>
    </source>
</reference>
<dbReference type="EMBL" id="BAAALY010000011">
    <property type="protein sequence ID" value="GAA1548560.1"/>
    <property type="molecule type" value="Genomic_DNA"/>
</dbReference>
<evidence type="ECO:0000313" key="1">
    <source>
        <dbReference type="EMBL" id="GAA1548560.1"/>
    </source>
</evidence>